<dbReference type="Gene3D" id="1.20.120.550">
    <property type="entry name" value="Membrane associated eicosanoid/glutathione metabolism-like domain"/>
    <property type="match status" value="1"/>
</dbReference>
<evidence type="ECO:0000256" key="2">
    <source>
        <dbReference type="ARBA" id="ARBA00022692"/>
    </source>
</evidence>
<name>A0A127M7B1_9GAMM</name>
<comment type="subcellular location">
    <subcellularLocation>
        <location evidence="1">Membrane</location>
    </subcellularLocation>
</comment>
<dbReference type="InterPro" id="IPR001129">
    <property type="entry name" value="Membr-assoc_MAPEG"/>
</dbReference>
<feature type="transmembrane region" description="Helical" evidence="5">
    <location>
        <begin position="73"/>
        <end position="99"/>
    </location>
</feature>
<sequence length="141" mass="15798">MFEPSAILAPIMVLVMWSFVMMIWMAVTRLPAIPKLKLGRDAGQRTSDLGKQMPPHIQWKADNYNHLMEQPTIFYATAIVLALLGAGEGFNLMLAWFYVGGRIVHSLVHATSNVVMVRFSLFFITSIALIIMAARACLLIF</sequence>
<keyword evidence="4 5" id="KW-0472">Membrane</keyword>
<dbReference type="KEGG" id="zal:AZF00_12700"/>
<organism evidence="6 7">
    <name type="scientific">Zhongshania aliphaticivorans</name>
    <dbReference type="NCBI Taxonomy" id="1470434"/>
    <lineage>
        <taxon>Bacteria</taxon>
        <taxon>Pseudomonadati</taxon>
        <taxon>Pseudomonadota</taxon>
        <taxon>Gammaproteobacteria</taxon>
        <taxon>Cellvibrionales</taxon>
        <taxon>Spongiibacteraceae</taxon>
        <taxon>Zhongshania</taxon>
    </lineage>
</organism>
<dbReference type="InterPro" id="IPR023352">
    <property type="entry name" value="MAPEG-like_dom_sf"/>
</dbReference>
<dbReference type="AlphaFoldDB" id="A0A127M7B1"/>
<evidence type="ECO:0000256" key="3">
    <source>
        <dbReference type="ARBA" id="ARBA00022989"/>
    </source>
</evidence>
<gene>
    <name evidence="6" type="ORF">AZF00_12700</name>
</gene>
<protein>
    <recommendedName>
        <fullName evidence="8">MAPEG family protein</fullName>
    </recommendedName>
</protein>
<proteinExistence type="predicted"/>
<keyword evidence="3 5" id="KW-1133">Transmembrane helix</keyword>
<dbReference type="RefSeq" id="WP_008248794.1">
    <property type="nucleotide sequence ID" value="NZ_CP014544.1"/>
</dbReference>
<evidence type="ECO:0000313" key="7">
    <source>
        <dbReference type="Proteomes" id="UP000074119"/>
    </source>
</evidence>
<dbReference type="Proteomes" id="UP000074119">
    <property type="component" value="Chromosome"/>
</dbReference>
<dbReference type="SUPFAM" id="SSF161084">
    <property type="entry name" value="MAPEG domain-like"/>
    <property type="match status" value="1"/>
</dbReference>
<evidence type="ECO:0008006" key="8">
    <source>
        <dbReference type="Google" id="ProtNLM"/>
    </source>
</evidence>
<evidence type="ECO:0000256" key="1">
    <source>
        <dbReference type="ARBA" id="ARBA00004370"/>
    </source>
</evidence>
<keyword evidence="2 5" id="KW-0812">Transmembrane</keyword>
<evidence type="ECO:0000313" key="6">
    <source>
        <dbReference type="EMBL" id="AMO69110.1"/>
    </source>
</evidence>
<evidence type="ECO:0000256" key="4">
    <source>
        <dbReference type="ARBA" id="ARBA00023136"/>
    </source>
</evidence>
<dbReference type="Pfam" id="PF01124">
    <property type="entry name" value="MAPEG"/>
    <property type="match status" value="1"/>
</dbReference>
<dbReference type="GO" id="GO:0016020">
    <property type="term" value="C:membrane"/>
    <property type="evidence" value="ECO:0007669"/>
    <property type="project" value="UniProtKB-SubCell"/>
</dbReference>
<dbReference type="STRING" id="1470434.AZF00_12700"/>
<evidence type="ECO:0000256" key="5">
    <source>
        <dbReference type="SAM" id="Phobius"/>
    </source>
</evidence>
<reference evidence="6 7" key="1">
    <citation type="submission" date="2015-12" db="EMBL/GenBank/DDBJ databases">
        <authorList>
            <person name="Shamseldin A."/>
            <person name="Moawad H."/>
            <person name="Abd El-Rahim W.M."/>
            <person name="Sadowsky M.J."/>
        </authorList>
    </citation>
    <scope>NUCLEOTIDE SEQUENCE [LARGE SCALE GENOMIC DNA]</scope>
    <source>
        <strain evidence="6 7">SM2</strain>
    </source>
</reference>
<dbReference type="EMBL" id="CP014544">
    <property type="protein sequence ID" value="AMO69110.1"/>
    <property type="molecule type" value="Genomic_DNA"/>
</dbReference>
<accession>A0A127M7B1</accession>
<feature type="transmembrane region" description="Helical" evidence="5">
    <location>
        <begin position="6"/>
        <end position="27"/>
    </location>
</feature>
<feature type="transmembrane region" description="Helical" evidence="5">
    <location>
        <begin position="119"/>
        <end position="140"/>
    </location>
</feature>